<dbReference type="PANTHER" id="PTHR28630:SF3">
    <property type="entry name" value="PEROXIREDOXIN-LIKE 2C"/>
    <property type="match status" value="1"/>
</dbReference>
<keyword evidence="3" id="KW-1185">Reference proteome</keyword>
<comment type="caution">
    <text evidence="2">The sequence shown here is derived from an EMBL/GenBank/DDBJ whole genome shotgun (WGS) entry which is preliminary data.</text>
</comment>
<dbReference type="InterPro" id="IPR036249">
    <property type="entry name" value="Thioredoxin-like_sf"/>
</dbReference>
<feature type="compositionally biased region" description="Polar residues" evidence="1">
    <location>
        <begin position="8"/>
        <end position="38"/>
    </location>
</feature>
<accession>A0A9P4JSH6</accession>
<dbReference type="Proteomes" id="UP000799536">
    <property type="component" value="Unassembled WGS sequence"/>
</dbReference>
<dbReference type="FunFam" id="3.40.30.10:FF:000404">
    <property type="entry name" value="WGS project CABT00000000 data, contig 2.14"/>
    <property type="match status" value="1"/>
</dbReference>
<dbReference type="AlphaFoldDB" id="A0A9P4JSH6"/>
<dbReference type="OrthoDB" id="40334at2759"/>
<evidence type="ECO:0000313" key="2">
    <source>
        <dbReference type="EMBL" id="KAF2202422.1"/>
    </source>
</evidence>
<dbReference type="PANTHER" id="PTHR28630">
    <property type="match status" value="1"/>
</dbReference>
<feature type="region of interest" description="Disordered" evidence="1">
    <location>
        <begin position="1"/>
        <end position="64"/>
    </location>
</feature>
<protein>
    <recommendedName>
        <fullName evidence="4">AhpC/TSA antioxidant enzyme-domain-containing protein</fullName>
    </recommendedName>
</protein>
<dbReference type="Pfam" id="PF13911">
    <property type="entry name" value="AhpC-TSA_2"/>
    <property type="match status" value="1"/>
</dbReference>
<proteinExistence type="predicted"/>
<dbReference type="CDD" id="cd02970">
    <property type="entry name" value="PRX_like2"/>
    <property type="match status" value="1"/>
</dbReference>
<feature type="compositionally biased region" description="Basic and acidic residues" evidence="1">
    <location>
        <begin position="309"/>
        <end position="337"/>
    </location>
</feature>
<name>A0A9P4JSH6_9PLEO</name>
<reference evidence="2" key="1">
    <citation type="journal article" date="2020" name="Stud. Mycol.">
        <title>101 Dothideomycetes genomes: a test case for predicting lifestyles and emergence of pathogens.</title>
        <authorList>
            <person name="Haridas S."/>
            <person name="Albert R."/>
            <person name="Binder M."/>
            <person name="Bloem J."/>
            <person name="Labutti K."/>
            <person name="Salamov A."/>
            <person name="Andreopoulos B."/>
            <person name="Baker S."/>
            <person name="Barry K."/>
            <person name="Bills G."/>
            <person name="Bluhm B."/>
            <person name="Cannon C."/>
            <person name="Castanera R."/>
            <person name="Culley D."/>
            <person name="Daum C."/>
            <person name="Ezra D."/>
            <person name="Gonzalez J."/>
            <person name="Henrissat B."/>
            <person name="Kuo A."/>
            <person name="Liang C."/>
            <person name="Lipzen A."/>
            <person name="Lutzoni F."/>
            <person name="Magnuson J."/>
            <person name="Mondo S."/>
            <person name="Nolan M."/>
            <person name="Ohm R."/>
            <person name="Pangilinan J."/>
            <person name="Park H.-J."/>
            <person name="Ramirez L."/>
            <person name="Alfaro M."/>
            <person name="Sun H."/>
            <person name="Tritt A."/>
            <person name="Yoshinaga Y."/>
            <person name="Zwiers L.-H."/>
            <person name="Turgeon B."/>
            <person name="Goodwin S."/>
            <person name="Spatafora J."/>
            <person name="Crous P."/>
            <person name="Grigoriev I."/>
        </authorList>
    </citation>
    <scope>NUCLEOTIDE SEQUENCE</scope>
    <source>
        <strain evidence="2">ATCC 74209</strain>
    </source>
</reference>
<sequence length="337" mass="37038">MAEPVLSKPSSVTAEPNTISTASETAPPSNPMATNTKASVVEPGPKDVTSTNELPSPILSPNGATPVLEKSEIDFVGDVEVNNDLPTDKQMKAVEDLLVLDAKGQSRPFKQLYAGEGVAPRQLIIFIRHFFCGNCQEYLRTLSSSITPDELLSLPTPTFISVIGCGSPDLIEMYQQTTSCPFPIYADPTRKLYDYLGMTRTLTLGKKPEYMQTGLLSSSIQSIIQGIKQGRNAMSGGDFKQVGGEFMFEEGECFWVHRMRNTRDHAEIPELRKVLGLGDEKTPVRKRWSHGIREVRKRSGSWGRGSSRSRKEGKEGKASKEGSIREEPLGEKEAPTS</sequence>
<dbReference type="EMBL" id="ML993937">
    <property type="protein sequence ID" value="KAF2202422.1"/>
    <property type="molecule type" value="Genomic_DNA"/>
</dbReference>
<dbReference type="InterPro" id="IPR032801">
    <property type="entry name" value="PXL2A/B/C"/>
</dbReference>
<evidence type="ECO:0000256" key="1">
    <source>
        <dbReference type="SAM" id="MobiDB-lite"/>
    </source>
</evidence>
<feature type="region of interest" description="Disordered" evidence="1">
    <location>
        <begin position="288"/>
        <end position="337"/>
    </location>
</feature>
<feature type="compositionally biased region" description="Basic residues" evidence="1">
    <location>
        <begin position="288"/>
        <end position="299"/>
    </location>
</feature>
<evidence type="ECO:0008006" key="4">
    <source>
        <dbReference type="Google" id="ProtNLM"/>
    </source>
</evidence>
<dbReference type="SUPFAM" id="SSF52833">
    <property type="entry name" value="Thioredoxin-like"/>
    <property type="match status" value="1"/>
</dbReference>
<gene>
    <name evidence="2" type="ORF">GQ43DRAFT_311980</name>
</gene>
<evidence type="ECO:0000313" key="3">
    <source>
        <dbReference type="Proteomes" id="UP000799536"/>
    </source>
</evidence>
<organism evidence="2 3">
    <name type="scientific">Delitschia confertaspora ATCC 74209</name>
    <dbReference type="NCBI Taxonomy" id="1513339"/>
    <lineage>
        <taxon>Eukaryota</taxon>
        <taxon>Fungi</taxon>
        <taxon>Dikarya</taxon>
        <taxon>Ascomycota</taxon>
        <taxon>Pezizomycotina</taxon>
        <taxon>Dothideomycetes</taxon>
        <taxon>Pleosporomycetidae</taxon>
        <taxon>Pleosporales</taxon>
        <taxon>Delitschiaceae</taxon>
        <taxon>Delitschia</taxon>
    </lineage>
</organism>